<feature type="compositionally biased region" description="Basic and acidic residues" evidence="2">
    <location>
        <begin position="1168"/>
        <end position="1185"/>
    </location>
</feature>
<sequence length="1185" mass="133574">MVKWSQLWNSNGSDRRHRMSDEASALLPTRREHLPPPPIDAKEVTKICLRLKHQIEQVIPYEIEEDKVTKANSPIITQAVLDTANKAGGEDKTACVVYCLLIVNKWFKKQAAAELWDADLHDVRAVAAEMMAKRIIEAEEDMDYLFEEILLKRYATLVDGEPTEPANAVEKAVDLHAVTVIGSSGYQKCIAYLWRGWIVQDDEDPTRFVQYDNKTNTNLWAHLDPDRMRVPRYQNWVQIAVSLIYLGLFTGAVNTINPDADLDVVEGLLYIFTLGFICDEVNKFWKVGRFYISFWNMFNSTLYALLTVSLVFRVIAMSHDHDHENEKGDARGRFNELGYNFLAFTAPMFWMRLLLYLDTFRFFGAMLVVLKVMFRESLIFFLLLFVVLVGFLQAFMGLDIADDQVMDDIGFVMQAMLNAIMQSPEFEGFDNFAPPFGLILYYIFTFVVMVILLNILIALYNSAYEDITENAIDEYMALFSQKTMQFVRAPDENVFIAPFNLIEMLFLILPFEWWMDEKRYDHLNDIVMAVLYSPLLIVTAFLEQKEARVVKSNRKRGEADEDVTHEWEQVLHECDFEADGWDKKVQSTKPNVEFDTAVLEIKKLQDEVSEMKQLLLKMSEKSWGSDTLGGSKFDKLGQSSGSVRDEAGADAMTIASVPAMLSVVATGIPDRTASLSCAEEARKQHCVANTPPTQHTSSPSDFASAALYNSCYAFLLYPYSAPAPSTTSTQLARSTDSTMLPPEIPDSTMSKYIRTIAYELTEVLPARKMAEFNIPDANGCMSCKRSQIEARILELASNITNAKYAAKSYSSFHVWEAFRHVKSKRAARAVALDLIASMHPFGNCLTMASECAEELRAALEVEGPEYAEYVSRVQFVTNNWTQRAQSSRDYHCIAIVRLPTQCIVVDAVNCDTAFAVPLGEVLSPPGCSSIGLVYVASGDARLLVECGPVSPCYTLARPYSQGVFEYDDPYADIKDGLVGGVQNLAWPSKNYHIRGKLPSRCTTFVHQVWEQKPSFAHVELAAGTEVVVETCLTRVDFVKRKIAVELIPYVDWLMRPENAGLLERLRRRGEVMLSEDGEMFANVEVDLGGQGTYGFDTKAVQSLGLLDEVCGKLGMPEGEISRIAVVMQEVWAEHDEAKGRPAGRQWKELCTQTKQVAAKVTTQSCSREVGKTHRPRTSDNRKVPY</sequence>
<keyword evidence="3" id="KW-0812">Transmembrane</keyword>
<evidence type="ECO:0000313" key="7">
    <source>
        <dbReference type="Proteomes" id="UP000076837"/>
    </source>
</evidence>
<dbReference type="PANTHER" id="PTHR35859">
    <property type="entry name" value="NONSELECTIVE CATION CHANNEL PROTEIN"/>
    <property type="match status" value="1"/>
</dbReference>
<dbReference type="InterPro" id="IPR052971">
    <property type="entry name" value="TRP_calcium_channel"/>
</dbReference>
<protein>
    <submittedName>
        <fullName evidence="6">Uncharacterized protein</fullName>
    </submittedName>
</protein>
<dbReference type="PANTHER" id="PTHR35859:SF1">
    <property type="entry name" value="NONSELECTIVE CATION CHANNEL PROTEIN"/>
    <property type="match status" value="1"/>
</dbReference>
<evidence type="ECO:0000259" key="5">
    <source>
        <dbReference type="Pfam" id="PF23317"/>
    </source>
</evidence>
<dbReference type="OrthoDB" id="301415at2759"/>
<feature type="transmembrane region" description="Helical" evidence="3">
    <location>
        <begin position="378"/>
        <end position="398"/>
    </location>
</feature>
<comment type="caution">
    <text evidence="6">The sequence shown here is derived from an EMBL/GenBank/DDBJ whole genome shotgun (WGS) entry which is preliminary data.</text>
</comment>
<organism evidence="6 7">
    <name type="scientific">Didymella rabiei</name>
    <name type="common">Chickpea ascochyta blight fungus</name>
    <name type="synonym">Mycosphaerella rabiei</name>
    <dbReference type="NCBI Taxonomy" id="5454"/>
    <lineage>
        <taxon>Eukaryota</taxon>
        <taxon>Fungi</taxon>
        <taxon>Dikarya</taxon>
        <taxon>Ascomycota</taxon>
        <taxon>Pezizomycotina</taxon>
        <taxon>Dothideomycetes</taxon>
        <taxon>Pleosporomycetidae</taxon>
        <taxon>Pleosporales</taxon>
        <taxon>Pleosporineae</taxon>
        <taxon>Didymellaceae</taxon>
        <taxon>Ascochyta</taxon>
    </lineage>
</organism>
<feature type="transmembrane region" description="Helical" evidence="3">
    <location>
        <begin position="494"/>
        <end position="514"/>
    </location>
</feature>
<keyword evidence="3" id="KW-0472">Membrane</keyword>
<dbReference type="Pfam" id="PF23317">
    <property type="entry name" value="YVC1_C"/>
    <property type="match status" value="1"/>
</dbReference>
<dbReference type="InterPro" id="IPR056337">
    <property type="entry name" value="LHD_YVC1"/>
</dbReference>
<dbReference type="Pfam" id="PF23190">
    <property type="entry name" value="LHD_TRPY1"/>
    <property type="match status" value="1"/>
</dbReference>
<feature type="domain" description="YVC1 N-terminal linker helical" evidence="4">
    <location>
        <begin position="44"/>
        <end position="223"/>
    </location>
</feature>
<feature type="domain" description="Calcium channel YVC1-like C-terminal transmembrane" evidence="5">
    <location>
        <begin position="259"/>
        <end position="540"/>
    </location>
</feature>
<keyword evidence="1" id="KW-0175">Coiled coil</keyword>
<accession>A0A163LSU3</accession>
<evidence type="ECO:0000313" key="6">
    <source>
        <dbReference type="EMBL" id="KZM28087.1"/>
    </source>
</evidence>
<evidence type="ECO:0000256" key="1">
    <source>
        <dbReference type="SAM" id="Coils"/>
    </source>
</evidence>
<feature type="transmembrane region" description="Helical" evidence="3">
    <location>
        <begin position="439"/>
        <end position="460"/>
    </location>
</feature>
<feature type="coiled-coil region" evidence="1">
    <location>
        <begin position="594"/>
        <end position="621"/>
    </location>
</feature>
<feature type="transmembrane region" description="Helical" evidence="3">
    <location>
        <begin position="268"/>
        <end position="285"/>
    </location>
</feature>
<evidence type="ECO:0000256" key="2">
    <source>
        <dbReference type="SAM" id="MobiDB-lite"/>
    </source>
</evidence>
<reference evidence="6 7" key="1">
    <citation type="journal article" date="2016" name="Sci. Rep.">
        <title>Draft genome sequencing and secretome analysis of fungal phytopathogen Ascochyta rabiei provides insight into the necrotrophic effector repertoire.</title>
        <authorList>
            <person name="Verma S."/>
            <person name="Gazara R.K."/>
            <person name="Nizam S."/>
            <person name="Parween S."/>
            <person name="Chattopadhyay D."/>
            <person name="Verma P.K."/>
        </authorList>
    </citation>
    <scope>NUCLEOTIDE SEQUENCE [LARGE SCALE GENOMIC DNA]</scope>
    <source>
        <strain evidence="6 7">ArDII</strain>
    </source>
</reference>
<feature type="transmembrane region" description="Helical" evidence="3">
    <location>
        <begin position="297"/>
        <end position="317"/>
    </location>
</feature>
<name>A0A163LSU3_DIDRA</name>
<evidence type="ECO:0000259" key="4">
    <source>
        <dbReference type="Pfam" id="PF23190"/>
    </source>
</evidence>
<keyword evidence="3" id="KW-1133">Transmembrane helix</keyword>
<dbReference type="InterPro" id="IPR056336">
    <property type="entry name" value="YVC1_C"/>
</dbReference>
<dbReference type="EMBL" id="JYNV01000036">
    <property type="protein sequence ID" value="KZM28087.1"/>
    <property type="molecule type" value="Genomic_DNA"/>
</dbReference>
<gene>
    <name evidence="6" type="ORF">ST47_g776</name>
</gene>
<keyword evidence="7" id="KW-1185">Reference proteome</keyword>
<evidence type="ECO:0000256" key="3">
    <source>
        <dbReference type="SAM" id="Phobius"/>
    </source>
</evidence>
<proteinExistence type="predicted"/>
<feature type="region of interest" description="Disordered" evidence="2">
    <location>
        <begin position="1161"/>
        <end position="1185"/>
    </location>
</feature>
<dbReference type="Proteomes" id="UP000076837">
    <property type="component" value="Unassembled WGS sequence"/>
</dbReference>
<feature type="transmembrane region" description="Helical" evidence="3">
    <location>
        <begin position="236"/>
        <end position="256"/>
    </location>
</feature>
<dbReference type="AlphaFoldDB" id="A0A163LSU3"/>
<dbReference type="STRING" id="5454.A0A163LSU3"/>